<gene>
    <name evidence="1" type="ORF">NM961_17940</name>
</gene>
<comment type="caution">
    <text evidence="1">The sequence shown here is derived from an EMBL/GenBank/DDBJ whole genome shotgun (WGS) entry which is preliminary data.</text>
</comment>
<protein>
    <submittedName>
        <fullName evidence="1">2OG-Fe(II) oxygenase</fullName>
    </submittedName>
</protein>
<reference evidence="1" key="1">
    <citation type="submission" date="2022-07" db="EMBL/GenBank/DDBJ databases">
        <title>Tahibacter sp., a new gammaproteobacterium isolated from the silt sample collected at pig farm.</title>
        <authorList>
            <person name="Chen H."/>
        </authorList>
    </citation>
    <scope>NUCLEOTIDE SEQUENCE</scope>
    <source>
        <strain evidence="1">P2K</strain>
    </source>
</reference>
<keyword evidence="2" id="KW-1185">Reference proteome</keyword>
<dbReference type="Proteomes" id="UP001165498">
    <property type="component" value="Unassembled WGS sequence"/>
</dbReference>
<name>A0ABT1QWF5_9GAMM</name>
<dbReference type="RefSeq" id="WP_255915789.1">
    <property type="nucleotide sequence ID" value="NZ_JANFQO010000019.1"/>
</dbReference>
<proteinExistence type="predicted"/>
<evidence type="ECO:0000313" key="1">
    <source>
        <dbReference type="EMBL" id="MCQ4166599.1"/>
    </source>
</evidence>
<organism evidence="1 2">
    <name type="scientific">Tahibacter harae</name>
    <dbReference type="NCBI Taxonomy" id="2963937"/>
    <lineage>
        <taxon>Bacteria</taxon>
        <taxon>Pseudomonadati</taxon>
        <taxon>Pseudomonadota</taxon>
        <taxon>Gammaproteobacteria</taxon>
        <taxon>Lysobacterales</taxon>
        <taxon>Rhodanobacteraceae</taxon>
        <taxon>Tahibacter</taxon>
    </lineage>
</organism>
<sequence>MIPSDTGIARLDWAAIAVQLDAEGYALLPGLFDAAAARELLQLAAHADAVRTSLASGSLGSGELIHFGVALPALLENLRAALYPPLAVIANRWNEIPGVAGRFPAALRDFQQLNRSAGQARAQSHLNRLRAEDHIALHQCNDGEVVFPLQFVALLSAPGTDFTGGEFVMTEQRPRMQSRPMVLPLALGDAAIIATAERPFRGSKGYYRVNLKHAVSRVRQGRRVGLELSFHDAR</sequence>
<dbReference type="EMBL" id="JANFQO010000019">
    <property type="protein sequence ID" value="MCQ4166599.1"/>
    <property type="molecule type" value="Genomic_DNA"/>
</dbReference>
<evidence type="ECO:0000313" key="2">
    <source>
        <dbReference type="Proteomes" id="UP001165498"/>
    </source>
</evidence>
<dbReference type="InterPro" id="IPR018655">
    <property type="entry name" value="DUF2086"/>
</dbReference>
<accession>A0ABT1QWF5</accession>
<dbReference type="Pfam" id="PF09859">
    <property type="entry name" value="Oxygenase-NA"/>
    <property type="match status" value="1"/>
</dbReference>